<sequence length="598" mass="67011">MTRMIPPRPRTGANFSEQRIFDAFAGAHDADDWIVLHSLEIRRHAAQFQGEADFIVLIPGRGIVVIEAKSPEYVEYRDGEWRLDRVPSPGKSPFAQLDGSIRSLRGYLKRRGILTGAEPIARLVWFTSLDRHQFNNATPGDMQFFEWELAWRRDLQHPTSAIRHVLDEHDAWYSAVDDVEHDPSVMTPEHVEEIAATLLGDFVGGRTAADRKLERLDEEHRLLKEQRTVLDMVEGNDHIYFDGPAGTGKSYLLTQLAKRWRPGHRTLVTCWNLLMADDLRDALRAQREIVVDDLNTLMLRLARLDENPADATQQWYTEELPALALAALREDPSRGHYDAICVDEFQDIAGFPAVLDVVFALARSDAGPVKLAFAGDARQQILRPSAAHVDPYAAARERVPDLVHVALRRSLRQTGILTSSAQELLSRQFGYRSHRVTSTVDAPLVVKPATPADATHVLFTALKELLEHHAAHDIVILSPFGARNSLVGRLLAADSFTKEERWLRERLRVSTPGTLGPVDAASTGTVVEVDDQPLPKAPPSRVRWGSIFKYKGLDAEAVILTDIGDDGLAFVRGEGLDWFDLLYVGLTRARYRCVVIPN</sequence>
<dbReference type="InterPro" id="IPR003593">
    <property type="entry name" value="AAA+_ATPase"/>
</dbReference>
<evidence type="ECO:0000259" key="1">
    <source>
        <dbReference type="SMART" id="SM00382"/>
    </source>
</evidence>
<dbReference type="PANTHER" id="PTHR11070:SF2">
    <property type="entry name" value="ATP-DEPENDENT DNA HELICASE SRS2"/>
    <property type="match status" value="1"/>
</dbReference>
<dbReference type="EMBL" id="QUAB01000043">
    <property type="protein sequence ID" value="REJ05131.1"/>
    <property type="molecule type" value="Genomic_DNA"/>
</dbReference>
<dbReference type="GO" id="GO:0043138">
    <property type="term" value="F:3'-5' DNA helicase activity"/>
    <property type="evidence" value="ECO:0007669"/>
    <property type="project" value="TreeGrafter"/>
</dbReference>
<dbReference type="AlphaFoldDB" id="A0A371NSE6"/>
<dbReference type="InterPro" id="IPR000212">
    <property type="entry name" value="DNA_helicase_UvrD/REP"/>
</dbReference>
<dbReference type="GO" id="GO:0003677">
    <property type="term" value="F:DNA binding"/>
    <property type="evidence" value="ECO:0007669"/>
    <property type="project" value="InterPro"/>
</dbReference>
<evidence type="ECO:0000313" key="3">
    <source>
        <dbReference type="Proteomes" id="UP000262172"/>
    </source>
</evidence>
<dbReference type="InterPro" id="IPR027417">
    <property type="entry name" value="P-loop_NTPase"/>
</dbReference>
<name>A0A371NSE6_9MICO</name>
<accession>A0A371NSE6</accession>
<protein>
    <recommendedName>
        <fullName evidence="1">AAA+ ATPase domain-containing protein</fullName>
    </recommendedName>
</protein>
<dbReference type="RefSeq" id="WP_116242415.1">
    <property type="nucleotide sequence ID" value="NZ_QUAB01000043.1"/>
</dbReference>
<dbReference type="SMART" id="SM00382">
    <property type="entry name" value="AAA"/>
    <property type="match status" value="1"/>
</dbReference>
<dbReference type="Pfam" id="PF08378">
    <property type="entry name" value="NERD"/>
    <property type="match status" value="1"/>
</dbReference>
<dbReference type="Gene3D" id="3.40.50.300">
    <property type="entry name" value="P-loop containing nucleotide triphosphate hydrolases"/>
    <property type="match status" value="2"/>
</dbReference>
<proteinExistence type="predicted"/>
<dbReference type="OrthoDB" id="4509614at2"/>
<evidence type="ECO:0000313" key="2">
    <source>
        <dbReference type="EMBL" id="REJ05131.1"/>
    </source>
</evidence>
<keyword evidence="3" id="KW-1185">Reference proteome</keyword>
<dbReference type="GO" id="GO:0000725">
    <property type="term" value="P:recombinational repair"/>
    <property type="evidence" value="ECO:0007669"/>
    <property type="project" value="TreeGrafter"/>
</dbReference>
<organism evidence="2 3">
    <name type="scientific">Microbacterium bovistercoris</name>
    <dbReference type="NCBI Taxonomy" id="2293570"/>
    <lineage>
        <taxon>Bacteria</taxon>
        <taxon>Bacillati</taxon>
        <taxon>Actinomycetota</taxon>
        <taxon>Actinomycetes</taxon>
        <taxon>Micrococcales</taxon>
        <taxon>Microbacteriaceae</taxon>
        <taxon>Microbacterium</taxon>
    </lineage>
</organism>
<dbReference type="Proteomes" id="UP000262172">
    <property type="component" value="Unassembled WGS sequence"/>
</dbReference>
<dbReference type="InterPro" id="IPR011528">
    <property type="entry name" value="NERD"/>
</dbReference>
<gene>
    <name evidence="2" type="ORF">DY023_11175</name>
</gene>
<reference evidence="2 3" key="1">
    <citation type="submission" date="2018-08" db="EMBL/GenBank/DDBJ databases">
        <title>Isolation, diversity and antifungal activity of Actinobacteria from cow dung.</title>
        <authorList>
            <person name="Ling L."/>
        </authorList>
    </citation>
    <scope>NUCLEOTIDE SEQUENCE [LARGE SCALE GENOMIC DNA]</scope>
    <source>
        <strain evidence="2 3">NEAU-LLE</strain>
    </source>
</reference>
<dbReference type="GO" id="GO:0005524">
    <property type="term" value="F:ATP binding"/>
    <property type="evidence" value="ECO:0007669"/>
    <property type="project" value="InterPro"/>
</dbReference>
<comment type="caution">
    <text evidence="2">The sequence shown here is derived from an EMBL/GenBank/DDBJ whole genome shotgun (WGS) entry which is preliminary data.</text>
</comment>
<feature type="domain" description="AAA+ ATPase" evidence="1">
    <location>
        <begin position="235"/>
        <end position="480"/>
    </location>
</feature>
<dbReference type="PANTHER" id="PTHR11070">
    <property type="entry name" value="UVRD / RECB / PCRA DNA HELICASE FAMILY MEMBER"/>
    <property type="match status" value="1"/>
</dbReference>
<dbReference type="SUPFAM" id="SSF52540">
    <property type="entry name" value="P-loop containing nucleoside triphosphate hydrolases"/>
    <property type="match status" value="1"/>
</dbReference>